<evidence type="ECO:0000313" key="1">
    <source>
        <dbReference type="EMBL" id="CDG95371.1"/>
    </source>
</evidence>
<accession>A0A077MZY8</accession>
<dbReference type="HOGENOM" id="CLU_2621211_0_0_6"/>
<gene>
    <name evidence="1" type="ORF">XBP1_1250001</name>
</gene>
<proteinExistence type="predicted"/>
<comment type="caution">
    <text evidence="1">The sequence shown here is derived from an EMBL/GenBank/DDBJ whole genome shotgun (WGS) entry which is preliminary data.</text>
</comment>
<sequence length="78" mass="9002">MTVILVGGRHTEYSNKGQVIRTYQPYYLDDWRYVADDSTRNHVVCRYSLLRSYWSGNTGDKCQEISASGAVLSMVQYQ</sequence>
<protein>
    <submittedName>
        <fullName evidence="1">Uncharacterized protein</fullName>
    </submittedName>
</protein>
<reference evidence="1" key="1">
    <citation type="submission" date="2013-07" db="EMBL/GenBank/DDBJ databases">
        <title>Sub-species coevolution in mutualistic symbiosis.</title>
        <authorList>
            <person name="Murfin K."/>
            <person name="Klassen J."/>
            <person name="Lee M."/>
            <person name="Forst S."/>
            <person name="Stock P."/>
            <person name="Goodrich-Blair H."/>
        </authorList>
    </citation>
    <scope>NUCLEOTIDE SEQUENCE [LARGE SCALE GENOMIC DNA]</scope>
    <source>
        <strain evidence="1">Puntauvense</strain>
    </source>
</reference>
<name>A0A077MZY8_XENBV</name>
<organism evidence="1 2">
    <name type="scientific">Xenorhabdus bovienii str. puntauvense</name>
    <dbReference type="NCBI Taxonomy" id="1398201"/>
    <lineage>
        <taxon>Bacteria</taxon>
        <taxon>Pseudomonadati</taxon>
        <taxon>Pseudomonadota</taxon>
        <taxon>Gammaproteobacteria</taxon>
        <taxon>Enterobacterales</taxon>
        <taxon>Morganellaceae</taxon>
        <taxon>Xenorhabdus</taxon>
    </lineage>
</organism>
<evidence type="ECO:0000313" key="2">
    <source>
        <dbReference type="Proteomes" id="UP000028511"/>
    </source>
</evidence>
<dbReference type="EMBL" id="CBSW010000030">
    <property type="protein sequence ID" value="CDG95371.1"/>
    <property type="molecule type" value="Genomic_DNA"/>
</dbReference>
<dbReference type="AlphaFoldDB" id="A0A077MZY8"/>
<dbReference type="Proteomes" id="UP000028511">
    <property type="component" value="Unassembled WGS sequence"/>
</dbReference>